<dbReference type="EMBL" id="PCSH01000177">
    <property type="protein sequence ID" value="PIP39350.1"/>
    <property type="molecule type" value="Genomic_DNA"/>
</dbReference>
<gene>
    <name evidence="1" type="ORF">COX18_10430</name>
</gene>
<dbReference type="AlphaFoldDB" id="A0A2H0A3F5"/>
<name>A0A2H0A3F5_9BACT</name>
<evidence type="ECO:0000313" key="2">
    <source>
        <dbReference type="Proteomes" id="UP000231067"/>
    </source>
</evidence>
<protein>
    <submittedName>
        <fullName evidence="1">Uncharacterized protein</fullName>
    </submittedName>
</protein>
<comment type="caution">
    <text evidence="1">The sequence shown here is derived from an EMBL/GenBank/DDBJ whole genome shotgun (WGS) entry which is preliminary data.</text>
</comment>
<evidence type="ECO:0000313" key="1">
    <source>
        <dbReference type="EMBL" id="PIP39350.1"/>
    </source>
</evidence>
<organism evidence="1 2">
    <name type="scientific">Candidatus Desantisbacteria bacterium CG23_combo_of_CG06-09_8_20_14_all_40_23</name>
    <dbReference type="NCBI Taxonomy" id="1974550"/>
    <lineage>
        <taxon>Bacteria</taxon>
        <taxon>Candidatus Desantisiibacteriota</taxon>
    </lineage>
</organism>
<accession>A0A2H0A3F5</accession>
<reference evidence="1 2" key="1">
    <citation type="submission" date="2017-09" db="EMBL/GenBank/DDBJ databases">
        <title>Depth-based differentiation of microbial function through sediment-hosted aquifers and enrichment of novel symbionts in the deep terrestrial subsurface.</title>
        <authorList>
            <person name="Probst A.J."/>
            <person name="Ladd B."/>
            <person name="Jarett J.K."/>
            <person name="Geller-Mcgrath D.E."/>
            <person name="Sieber C.M."/>
            <person name="Emerson J.B."/>
            <person name="Anantharaman K."/>
            <person name="Thomas B.C."/>
            <person name="Malmstrom R."/>
            <person name="Stieglmeier M."/>
            <person name="Klingl A."/>
            <person name="Woyke T."/>
            <person name="Ryan C.M."/>
            <person name="Banfield J.F."/>
        </authorList>
    </citation>
    <scope>NUCLEOTIDE SEQUENCE [LARGE SCALE GENOMIC DNA]</scope>
    <source>
        <strain evidence="1">CG23_combo_of_CG06-09_8_20_14_all_40_23</strain>
    </source>
</reference>
<dbReference type="Proteomes" id="UP000231067">
    <property type="component" value="Unassembled WGS sequence"/>
</dbReference>
<proteinExistence type="predicted"/>
<sequence length="63" mass="7296">MTAEPDTYFLHVLTGQRCESVWGCLIGWSEPGEGQEKWETLCERIEDFENLEQTICDEKSVEV</sequence>